<feature type="chain" id="PRO_5006873849" evidence="1">
    <location>
        <begin position="27"/>
        <end position="74"/>
    </location>
</feature>
<comment type="caution">
    <text evidence="2">The sequence shown here is derived from an EMBL/GenBank/DDBJ whole genome shotgun (WGS) entry which is preliminary data.</text>
</comment>
<evidence type="ECO:0000313" key="2">
    <source>
        <dbReference type="EMBL" id="KRY13303.1"/>
    </source>
</evidence>
<dbReference type="EMBL" id="JYDQ01000142">
    <property type="protein sequence ID" value="KRY13303.1"/>
    <property type="molecule type" value="Genomic_DNA"/>
</dbReference>
<dbReference type="Proteomes" id="UP000054783">
    <property type="component" value="Unassembled WGS sequence"/>
</dbReference>
<proteinExistence type="predicted"/>
<keyword evidence="3" id="KW-1185">Reference proteome</keyword>
<reference evidence="2 3" key="1">
    <citation type="submission" date="2015-01" db="EMBL/GenBank/DDBJ databases">
        <title>Evolution of Trichinella species and genotypes.</title>
        <authorList>
            <person name="Korhonen P.K."/>
            <person name="Edoardo P."/>
            <person name="Giuseppe L.R."/>
            <person name="Gasser R.B."/>
        </authorList>
    </citation>
    <scope>NUCLEOTIDE SEQUENCE [LARGE SCALE GENOMIC DNA]</scope>
    <source>
        <strain evidence="2">ISS2496</strain>
    </source>
</reference>
<keyword evidence="1" id="KW-0732">Signal</keyword>
<accession>A0A0V0ZKV3</accession>
<evidence type="ECO:0000313" key="3">
    <source>
        <dbReference type="Proteomes" id="UP000054783"/>
    </source>
</evidence>
<feature type="signal peptide" evidence="1">
    <location>
        <begin position="1"/>
        <end position="26"/>
    </location>
</feature>
<evidence type="ECO:0000256" key="1">
    <source>
        <dbReference type="SAM" id="SignalP"/>
    </source>
</evidence>
<gene>
    <name evidence="2" type="ORF">T12_16711</name>
</gene>
<dbReference type="AlphaFoldDB" id="A0A0V0ZKV3"/>
<organism evidence="2 3">
    <name type="scientific">Trichinella patagoniensis</name>
    <dbReference type="NCBI Taxonomy" id="990121"/>
    <lineage>
        <taxon>Eukaryota</taxon>
        <taxon>Metazoa</taxon>
        <taxon>Ecdysozoa</taxon>
        <taxon>Nematoda</taxon>
        <taxon>Enoplea</taxon>
        <taxon>Dorylaimia</taxon>
        <taxon>Trichinellida</taxon>
        <taxon>Trichinellidae</taxon>
        <taxon>Trichinella</taxon>
    </lineage>
</organism>
<sequence>MPSSQNCRSMWLVVVVIEKLFTSLHTAKTPFNNQPDAKYFLSKIRSIDQNATTITTTTTTITTIDSAQLPKSIL</sequence>
<name>A0A0V0ZKV3_9BILA</name>
<protein>
    <submittedName>
        <fullName evidence="2">Uncharacterized protein</fullName>
    </submittedName>
</protein>